<proteinExistence type="predicted"/>
<sequence length="308" mass="34941">MAIYDTYSRRQKRLNQTKPDVFVYDELPPPLRVQISKIWENLLLSIQRATGERMSVFAGLVRETILMERGIFGLTNYDHDSTASVVDYFINAKSEDAIDALEIMFARVLDGLSQVTVHFYREPAEKAFNNAVNEVNQRLLQHGIGLAFIGPELQLIRRDSEHLHKEAVIPALTLLAETGFAGANDEYRKAHEHYRHDRIKECLNECLKAFESTMKAICIRKNWVFEKGDTAKKLIDVCLKNGLLPKFMESHLAAVRSSLESAIPTVRNKLGGHGQGHDVNEAPEFFAEYLLHETAVTIVFLVNAFKAL</sequence>
<organism evidence="3 4">
    <name type="scientific">Acidicapsa dinghuensis</name>
    <dbReference type="NCBI Taxonomy" id="2218256"/>
    <lineage>
        <taxon>Bacteria</taxon>
        <taxon>Pseudomonadati</taxon>
        <taxon>Acidobacteriota</taxon>
        <taxon>Terriglobia</taxon>
        <taxon>Terriglobales</taxon>
        <taxon>Acidobacteriaceae</taxon>
        <taxon>Acidicapsa</taxon>
    </lineage>
</organism>
<reference evidence="4" key="1">
    <citation type="journal article" date="2019" name="Int. J. Syst. Evol. Microbiol.">
        <title>The Global Catalogue of Microorganisms (GCM) 10K type strain sequencing project: providing services to taxonomists for standard genome sequencing and annotation.</title>
        <authorList>
            <consortium name="The Broad Institute Genomics Platform"/>
            <consortium name="The Broad Institute Genome Sequencing Center for Infectious Disease"/>
            <person name="Wu L."/>
            <person name="Ma J."/>
        </authorList>
    </citation>
    <scope>NUCLEOTIDE SEQUENCE [LARGE SCALE GENOMIC DNA]</scope>
    <source>
        <strain evidence="4">JCM 4087</strain>
    </source>
</reference>
<evidence type="ECO:0000259" key="1">
    <source>
        <dbReference type="Pfam" id="PF18863"/>
    </source>
</evidence>
<feature type="domain" description="HEPN AbiJ-N-terminal" evidence="1">
    <location>
        <begin position="6"/>
        <end position="166"/>
    </location>
</feature>
<evidence type="ECO:0000313" key="3">
    <source>
        <dbReference type="EMBL" id="MFC5864830.1"/>
    </source>
</evidence>
<keyword evidence="4" id="KW-1185">Reference proteome</keyword>
<protein>
    <submittedName>
        <fullName evidence="3">STM4504/CBY_0614 family protein</fullName>
    </submittedName>
</protein>
<accession>A0ABW1EKS3</accession>
<dbReference type="Pfam" id="PF22809">
    <property type="entry name" value="DUF7014"/>
    <property type="match status" value="1"/>
</dbReference>
<dbReference type="NCBIfam" id="NF046078">
    <property type="entry name" value="STM4504_CBY0614"/>
    <property type="match status" value="1"/>
</dbReference>
<feature type="domain" description="DUF7014" evidence="2">
    <location>
        <begin position="179"/>
        <end position="304"/>
    </location>
</feature>
<comment type="caution">
    <text evidence="3">The sequence shown here is derived from an EMBL/GenBank/DDBJ whole genome shotgun (WGS) entry which is preliminary data.</text>
</comment>
<evidence type="ECO:0000259" key="2">
    <source>
        <dbReference type="Pfam" id="PF22809"/>
    </source>
</evidence>
<dbReference type="Pfam" id="PF18863">
    <property type="entry name" value="AbiJ_NTD4"/>
    <property type="match status" value="1"/>
</dbReference>
<dbReference type="Proteomes" id="UP001596091">
    <property type="component" value="Unassembled WGS sequence"/>
</dbReference>
<dbReference type="InterPro" id="IPR054280">
    <property type="entry name" value="DUF7014"/>
</dbReference>
<dbReference type="RefSeq" id="WP_263332469.1">
    <property type="nucleotide sequence ID" value="NZ_JAGSYH010000001.1"/>
</dbReference>
<dbReference type="EMBL" id="JBHSPH010000010">
    <property type="protein sequence ID" value="MFC5864830.1"/>
    <property type="molecule type" value="Genomic_DNA"/>
</dbReference>
<name>A0ABW1EKS3_9BACT</name>
<dbReference type="InterPro" id="IPR049503">
    <property type="entry name" value="AbiJ_NTD4"/>
</dbReference>
<evidence type="ECO:0000313" key="4">
    <source>
        <dbReference type="Proteomes" id="UP001596091"/>
    </source>
</evidence>
<gene>
    <name evidence="3" type="ORF">ACFPT7_21155</name>
</gene>